<dbReference type="GO" id="GO:0042597">
    <property type="term" value="C:periplasmic space"/>
    <property type="evidence" value="ECO:0007669"/>
    <property type="project" value="UniProtKB-ARBA"/>
</dbReference>
<dbReference type="Gene3D" id="3.10.105.10">
    <property type="entry name" value="Dipeptide-binding Protein, Domain 3"/>
    <property type="match status" value="1"/>
</dbReference>
<dbReference type="AlphaFoldDB" id="A0A8J7P6Z1"/>
<evidence type="ECO:0000256" key="1">
    <source>
        <dbReference type="ARBA" id="ARBA00004196"/>
    </source>
</evidence>
<dbReference type="FunFam" id="3.90.76.10:FF:000001">
    <property type="entry name" value="Oligopeptide ABC transporter substrate-binding protein"/>
    <property type="match status" value="1"/>
</dbReference>
<dbReference type="CDD" id="cd08504">
    <property type="entry name" value="PBP2_OppA"/>
    <property type="match status" value="1"/>
</dbReference>
<dbReference type="Gene3D" id="3.90.76.10">
    <property type="entry name" value="Dipeptide-binding Protein, Domain 1"/>
    <property type="match status" value="1"/>
</dbReference>
<dbReference type="Pfam" id="PF00496">
    <property type="entry name" value="SBP_bac_5"/>
    <property type="match status" value="1"/>
</dbReference>
<evidence type="ECO:0000313" key="7">
    <source>
        <dbReference type="Proteomes" id="UP000664277"/>
    </source>
</evidence>
<feature type="domain" description="Solute-binding protein family 5" evidence="5">
    <location>
        <begin position="52"/>
        <end position="423"/>
    </location>
</feature>
<dbReference type="Proteomes" id="UP000664277">
    <property type="component" value="Unassembled WGS sequence"/>
</dbReference>
<sequence length="506" mass="58239">MALRKPYEDKVLRINLGTEPPGLDWHTSTDSTSFDVVSNLMVGLTQYTNDLEVKPSCAASWDVLDGGRRYLFHLRDGVTWTDGKPVTAYDFEFAWRRLLKPETAAQYAFFLYDIEGARDFNTGKIRDFSKVGLKAIDAKTFEVKLSKPAAYFIYLTAFCPTFPQRKDIVERFGDRWTEPEHLVTNGPFKLAKWQHEYKIELDANEKFFEGRPALSKIKMFMVPEASTAFALYENNELDFVDNRSFSTPDVERYRSSPEYRNFPLLRAYYLAFNVSKKPFDDVRVRKAFAMAINRNVFPKILRRGERPTNSWIPPALGGSGCGLPFDVAAARRLLSEAGFPDGKGFPETKLLYPNREDVRLVVEATQDELKRNLGVKIDLVNQEWKVYLATTRKDPPQMFRDSWGADFPDPETFMNLFTTFNGNNHTRWHSQDYDNLIEQAEGEQDKEKRKALYQKADVMLCRDAVPIVPAYLATQNIMVKPWVKGIAVNPLDFQFFKTVEVGESNK</sequence>
<dbReference type="PANTHER" id="PTHR30290:SF10">
    <property type="entry name" value="PERIPLASMIC OLIGOPEPTIDE-BINDING PROTEIN-RELATED"/>
    <property type="match status" value="1"/>
</dbReference>
<comment type="caution">
    <text evidence="6">The sequence shown here is derived from an EMBL/GenBank/DDBJ whole genome shotgun (WGS) entry which is preliminary data.</text>
</comment>
<reference evidence="6" key="1">
    <citation type="submission" date="2021-02" db="EMBL/GenBank/DDBJ databases">
        <title>Genome-Resolved Metagenomics of a Microbial Community Performing Photosynthetic Biological Nutrient Removal.</title>
        <authorList>
            <person name="Mcdaniel E.A."/>
        </authorList>
    </citation>
    <scope>NUCLEOTIDE SEQUENCE</scope>
    <source>
        <strain evidence="6">UWPOB_OBS1</strain>
    </source>
</reference>
<dbReference type="InterPro" id="IPR030678">
    <property type="entry name" value="Peptide/Ni-bd"/>
</dbReference>
<organism evidence="6 7">
    <name type="scientific">Candidatus Obscuribacter phosphatis</name>
    <dbReference type="NCBI Taxonomy" id="1906157"/>
    <lineage>
        <taxon>Bacteria</taxon>
        <taxon>Bacillati</taxon>
        <taxon>Candidatus Melainabacteria</taxon>
        <taxon>Candidatus Obscuribacterales</taxon>
        <taxon>Candidatus Obscuribacteraceae</taxon>
        <taxon>Candidatus Obscuribacter</taxon>
    </lineage>
</organism>
<dbReference type="PIRSF" id="PIRSF002741">
    <property type="entry name" value="MppA"/>
    <property type="match status" value="1"/>
</dbReference>
<evidence type="ECO:0000313" key="6">
    <source>
        <dbReference type="EMBL" id="MBN8659224.1"/>
    </source>
</evidence>
<proteinExistence type="inferred from homology"/>
<dbReference type="GO" id="GO:0015833">
    <property type="term" value="P:peptide transport"/>
    <property type="evidence" value="ECO:0007669"/>
    <property type="project" value="TreeGrafter"/>
</dbReference>
<comment type="subcellular location">
    <subcellularLocation>
        <location evidence="1">Cell envelope</location>
    </subcellularLocation>
</comment>
<dbReference type="EMBL" id="JAFLCK010000002">
    <property type="protein sequence ID" value="MBN8659224.1"/>
    <property type="molecule type" value="Genomic_DNA"/>
</dbReference>
<dbReference type="InterPro" id="IPR039424">
    <property type="entry name" value="SBP_5"/>
</dbReference>
<dbReference type="SUPFAM" id="SSF53850">
    <property type="entry name" value="Periplasmic binding protein-like II"/>
    <property type="match status" value="1"/>
</dbReference>
<accession>A0A8J7P6Z1</accession>
<dbReference type="PANTHER" id="PTHR30290">
    <property type="entry name" value="PERIPLASMIC BINDING COMPONENT OF ABC TRANSPORTER"/>
    <property type="match status" value="1"/>
</dbReference>
<dbReference type="GO" id="GO:1904680">
    <property type="term" value="F:peptide transmembrane transporter activity"/>
    <property type="evidence" value="ECO:0007669"/>
    <property type="project" value="TreeGrafter"/>
</dbReference>
<gene>
    <name evidence="6" type="ORF">J0M35_02595</name>
</gene>
<dbReference type="Gene3D" id="3.40.190.10">
    <property type="entry name" value="Periplasmic binding protein-like II"/>
    <property type="match status" value="1"/>
</dbReference>
<evidence type="ECO:0000256" key="3">
    <source>
        <dbReference type="ARBA" id="ARBA00022448"/>
    </source>
</evidence>
<evidence type="ECO:0000256" key="4">
    <source>
        <dbReference type="ARBA" id="ARBA00022729"/>
    </source>
</evidence>
<dbReference type="GO" id="GO:0043190">
    <property type="term" value="C:ATP-binding cassette (ABC) transporter complex"/>
    <property type="evidence" value="ECO:0007669"/>
    <property type="project" value="InterPro"/>
</dbReference>
<dbReference type="GO" id="GO:0030313">
    <property type="term" value="C:cell envelope"/>
    <property type="evidence" value="ECO:0007669"/>
    <property type="project" value="UniProtKB-SubCell"/>
</dbReference>
<protein>
    <submittedName>
        <fullName evidence="6">Peptide ABC transporter substrate-binding protein</fullName>
    </submittedName>
</protein>
<keyword evidence="4" id="KW-0732">Signal</keyword>
<dbReference type="InterPro" id="IPR000914">
    <property type="entry name" value="SBP_5_dom"/>
</dbReference>
<evidence type="ECO:0000256" key="2">
    <source>
        <dbReference type="ARBA" id="ARBA00005695"/>
    </source>
</evidence>
<comment type="similarity">
    <text evidence="2">Belongs to the bacterial solute-binding protein 5 family.</text>
</comment>
<keyword evidence="3" id="KW-0813">Transport</keyword>
<name>A0A8J7P6Z1_9BACT</name>
<evidence type="ECO:0000259" key="5">
    <source>
        <dbReference type="Pfam" id="PF00496"/>
    </source>
</evidence>